<keyword evidence="2" id="KW-1185">Reference proteome</keyword>
<proteinExistence type="predicted"/>
<dbReference type="EMBL" id="JAGEMK010000020">
    <property type="protein sequence ID" value="MBO1753477.1"/>
    <property type="molecule type" value="Genomic_DNA"/>
</dbReference>
<feature type="non-terminal residue" evidence="1">
    <location>
        <position position="131"/>
    </location>
</feature>
<dbReference type="AlphaFoldDB" id="A0A939LRP7"/>
<protein>
    <submittedName>
        <fullName evidence="1">Uncharacterized protein</fullName>
    </submittedName>
</protein>
<comment type="caution">
    <text evidence="1">The sequence shown here is derived from an EMBL/GenBank/DDBJ whole genome shotgun (WGS) entry which is preliminary data.</text>
</comment>
<organism evidence="1 2">
    <name type="scientific">Actinotalea soli</name>
    <dbReference type="NCBI Taxonomy" id="2819234"/>
    <lineage>
        <taxon>Bacteria</taxon>
        <taxon>Bacillati</taxon>
        <taxon>Actinomycetota</taxon>
        <taxon>Actinomycetes</taxon>
        <taxon>Micrococcales</taxon>
        <taxon>Cellulomonadaceae</taxon>
        <taxon>Actinotalea</taxon>
    </lineage>
</organism>
<evidence type="ECO:0000313" key="1">
    <source>
        <dbReference type="EMBL" id="MBO1753477.1"/>
    </source>
</evidence>
<dbReference type="RefSeq" id="WP_208057167.1">
    <property type="nucleotide sequence ID" value="NZ_JAGEMK010000020.1"/>
</dbReference>
<feature type="non-terminal residue" evidence="1">
    <location>
        <position position="1"/>
    </location>
</feature>
<accession>A0A939LRP7</accession>
<gene>
    <name evidence="1" type="ORF">J4G33_16860</name>
</gene>
<dbReference type="Proteomes" id="UP000664209">
    <property type="component" value="Unassembled WGS sequence"/>
</dbReference>
<evidence type="ECO:0000313" key="2">
    <source>
        <dbReference type="Proteomes" id="UP000664209"/>
    </source>
</evidence>
<reference evidence="1" key="1">
    <citation type="submission" date="2021-03" db="EMBL/GenBank/DDBJ databases">
        <title>Actinotalea soli sp. nov., isolated from soil.</title>
        <authorList>
            <person name="Ping W."/>
            <person name="Zhang J."/>
        </authorList>
    </citation>
    <scope>NUCLEOTIDE SEQUENCE</scope>
    <source>
        <strain evidence="1">BY-33</strain>
    </source>
</reference>
<sequence length="131" mass="14250">HAHWFHPDPRALASVAEDRTRVWERDLEHEQYLTVRAGRADQPLCVELEPAETPPLAQLDPGAAPAAHRFLVSHSTQRDLPLTLDRRSAARVAVAGDEDGARGITRALLAQLATFHSADDVKIAVLAAPTA</sequence>
<name>A0A939LRP7_9CELL</name>